<name>A0A8S9N3X4_BRACR</name>
<gene>
    <name evidence="2" type="ORF">F2Q69_00052822</name>
</gene>
<accession>A0A8S9N3X4</accession>
<evidence type="ECO:0000313" key="2">
    <source>
        <dbReference type="EMBL" id="KAF3488249.1"/>
    </source>
</evidence>
<dbReference type="AlphaFoldDB" id="A0A8S9N3X4"/>
<proteinExistence type="predicted"/>
<keyword evidence="1" id="KW-0472">Membrane</keyword>
<feature type="transmembrane region" description="Helical" evidence="1">
    <location>
        <begin position="123"/>
        <end position="146"/>
    </location>
</feature>
<protein>
    <submittedName>
        <fullName evidence="2">Uncharacterized protein</fullName>
    </submittedName>
</protein>
<dbReference type="Proteomes" id="UP000712600">
    <property type="component" value="Unassembled WGS sequence"/>
</dbReference>
<reference evidence="2" key="1">
    <citation type="submission" date="2019-12" db="EMBL/GenBank/DDBJ databases">
        <title>Genome sequencing and annotation of Brassica cretica.</title>
        <authorList>
            <person name="Studholme D.J."/>
            <person name="Sarris P."/>
        </authorList>
    </citation>
    <scope>NUCLEOTIDE SEQUENCE</scope>
    <source>
        <strain evidence="2">PFS-109/04</strain>
        <tissue evidence="2">Leaf</tissue>
    </source>
</reference>
<evidence type="ECO:0000313" key="3">
    <source>
        <dbReference type="Proteomes" id="UP000712600"/>
    </source>
</evidence>
<feature type="transmembrane region" description="Helical" evidence="1">
    <location>
        <begin position="166"/>
        <end position="188"/>
    </location>
</feature>
<organism evidence="2 3">
    <name type="scientific">Brassica cretica</name>
    <name type="common">Mustard</name>
    <dbReference type="NCBI Taxonomy" id="69181"/>
    <lineage>
        <taxon>Eukaryota</taxon>
        <taxon>Viridiplantae</taxon>
        <taxon>Streptophyta</taxon>
        <taxon>Embryophyta</taxon>
        <taxon>Tracheophyta</taxon>
        <taxon>Spermatophyta</taxon>
        <taxon>Magnoliopsida</taxon>
        <taxon>eudicotyledons</taxon>
        <taxon>Gunneridae</taxon>
        <taxon>Pentapetalae</taxon>
        <taxon>rosids</taxon>
        <taxon>malvids</taxon>
        <taxon>Brassicales</taxon>
        <taxon>Brassicaceae</taxon>
        <taxon>Brassiceae</taxon>
        <taxon>Brassica</taxon>
    </lineage>
</organism>
<keyword evidence="1" id="KW-0812">Transmembrane</keyword>
<comment type="caution">
    <text evidence="2">The sequence shown here is derived from an EMBL/GenBank/DDBJ whole genome shotgun (WGS) entry which is preliminary data.</text>
</comment>
<keyword evidence="1" id="KW-1133">Transmembrane helix</keyword>
<sequence length="209" mass="22895">MRSYLGPGGHRGTHRFSFRSRDCIGDPEVVGEPGGSPSDPKIAFVAQRSWGEPEGSPLDPGIMTGARRLNPEVLPQILRSLIGTGRLYGNPEVLPQILYTGPEIVWRTVGTVLRLPRQDYYRYLFGFCILPLGSWPLLSSYVVFYFCRKSLTGLEGAGVLGSFDSILRLAIPIPALCLIPISIFCGCATMDMPLFDEGWQGSEVSGDLI</sequence>
<evidence type="ECO:0000256" key="1">
    <source>
        <dbReference type="SAM" id="Phobius"/>
    </source>
</evidence>
<dbReference type="EMBL" id="QGKX02002183">
    <property type="protein sequence ID" value="KAF3488249.1"/>
    <property type="molecule type" value="Genomic_DNA"/>
</dbReference>